<dbReference type="EMBL" id="VCBC01000018">
    <property type="protein sequence ID" value="TLU61233.1"/>
    <property type="molecule type" value="Genomic_DNA"/>
</dbReference>
<dbReference type="PROSITE" id="PS51257">
    <property type="entry name" value="PROKAR_LIPOPROTEIN"/>
    <property type="match status" value="1"/>
</dbReference>
<reference evidence="2 3" key="1">
    <citation type="submission" date="2019-05" db="EMBL/GenBank/DDBJ databases">
        <title>Genome sequences of Thalassotalea litorea 1K03283.</title>
        <authorList>
            <person name="Zhang D."/>
        </authorList>
    </citation>
    <scope>NUCLEOTIDE SEQUENCE [LARGE SCALE GENOMIC DNA]</scope>
    <source>
        <strain evidence="2 3">MCCC 1K03283</strain>
    </source>
</reference>
<name>A0A5R9ID00_9GAMM</name>
<dbReference type="Pfam" id="PF02368">
    <property type="entry name" value="Big_2"/>
    <property type="match status" value="3"/>
</dbReference>
<evidence type="ECO:0000313" key="2">
    <source>
        <dbReference type="EMBL" id="TLU61233.1"/>
    </source>
</evidence>
<gene>
    <name evidence="2" type="ORF">FE810_15540</name>
</gene>
<dbReference type="InterPro" id="IPR003343">
    <property type="entry name" value="Big_2"/>
</dbReference>
<dbReference type="AlphaFoldDB" id="A0A5R9ID00"/>
<dbReference type="InterPro" id="IPR008964">
    <property type="entry name" value="Invasin/intimin_cell_adhesion"/>
</dbReference>
<evidence type="ECO:0000259" key="1">
    <source>
        <dbReference type="SMART" id="SM00635"/>
    </source>
</evidence>
<organism evidence="2 3">
    <name type="scientific">Thalassotalea litorea</name>
    <dbReference type="NCBI Taxonomy" id="2020715"/>
    <lineage>
        <taxon>Bacteria</taxon>
        <taxon>Pseudomonadati</taxon>
        <taxon>Pseudomonadota</taxon>
        <taxon>Gammaproteobacteria</taxon>
        <taxon>Alteromonadales</taxon>
        <taxon>Colwelliaceae</taxon>
        <taxon>Thalassotalea</taxon>
    </lineage>
</organism>
<proteinExistence type="predicted"/>
<dbReference type="Proteomes" id="UP000307790">
    <property type="component" value="Unassembled WGS sequence"/>
</dbReference>
<dbReference type="RefSeq" id="WP_138321324.1">
    <property type="nucleotide sequence ID" value="NZ_VCBC01000018.1"/>
</dbReference>
<evidence type="ECO:0000313" key="3">
    <source>
        <dbReference type="Proteomes" id="UP000307790"/>
    </source>
</evidence>
<dbReference type="SMART" id="SM00635">
    <property type="entry name" value="BID_2"/>
    <property type="match status" value="5"/>
</dbReference>
<protein>
    <recommendedName>
        <fullName evidence="1">BIG2 domain-containing protein</fullName>
    </recommendedName>
</protein>
<feature type="domain" description="BIG2" evidence="1">
    <location>
        <begin position="364"/>
        <end position="446"/>
    </location>
</feature>
<feature type="domain" description="BIG2" evidence="1">
    <location>
        <begin position="31"/>
        <end position="110"/>
    </location>
</feature>
<dbReference type="SUPFAM" id="SSF49373">
    <property type="entry name" value="Invasin/intimin cell-adhesion fragments"/>
    <property type="match status" value="3"/>
</dbReference>
<sequence>MKGLMYRIIAVIVIVSTVLVGCGGEKAKPAKVTSITIEGLDTSYLEFKTYPVKVTAHYEDDTSGSITPVWSTTDDSIAYVDESNTFHAVAPGNVTITAAHESKSASVRLEVTSALTAIAIQYLKSTYIEGQNEQLVVLASFYDDITEQVVPSWTTTDAGIGFVNSDNVFVAVSPGVVELTASYREFTETLQVSISEAEIVSIQYAVEHTSFPVGTSSQIQGVAILSNEKSVLGEGFTYESLSPTVILVDEQGVAKALSEGEAEIIIRNGEFELSFTLEATPAVLATLTISAPSAIPVGYPFPIDVKGIYTDETVHDIKPTWHVNNESVLRIEDGEIIGMIQGSSDIYATFNDIQSNTLSITINDSVPLRLELSKEALSIPIGHSEQISGTLVFTDNNEVAASPIVFWSDNNDIATVDENGVISGNSIGSTAIVASSYGLTDNVSVNITEALPRSLVLSVDEIKVPHSLQQTFTVLGEMSDGTTRNVTDEAVYTLSDPSLGQIYVFKGEAYYTAGAPMRGTLTVKYGDLEVEIPVENTDAVPVAFNQPYSEGELPLGVTFEIGIGVEFSDGSVVYPNEGFTWTVDNPEILNQYSGGAAAIVKFKTYQKGTATITYQYADLIGKAVITVGDPMLTNIRINFSDVKLSDGDYQLTAIAHYSDGTTEDVTDSMTWASEDTSIATVSNEPGKIGLLTPVAVGGVYISATKKNFFSKNWILIE</sequence>
<accession>A0A5R9ID00</accession>
<dbReference type="OrthoDB" id="6192638at2"/>
<dbReference type="Gene3D" id="2.60.40.1080">
    <property type="match status" value="8"/>
</dbReference>
<feature type="domain" description="BIG2" evidence="1">
    <location>
        <begin position="283"/>
        <end position="360"/>
    </location>
</feature>
<keyword evidence="3" id="KW-1185">Reference proteome</keyword>
<feature type="domain" description="BIG2" evidence="1">
    <location>
        <begin position="631"/>
        <end position="715"/>
    </location>
</feature>
<comment type="caution">
    <text evidence="2">The sequence shown here is derived from an EMBL/GenBank/DDBJ whole genome shotgun (WGS) entry which is preliminary data.</text>
</comment>
<feature type="domain" description="BIG2" evidence="1">
    <location>
        <begin position="451"/>
        <end position="535"/>
    </location>
</feature>